<evidence type="ECO:0000313" key="6">
    <source>
        <dbReference type="EMBL" id="NNF05871.1"/>
    </source>
</evidence>
<evidence type="ECO:0000256" key="1">
    <source>
        <dbReference type="ARBA" id="ARBA00022475"/>
    </source>
</evidence>
<evidence type="ECO:0000313" key="7">
    <source>
        <dbReference type="Proteomes" id="UP000547674"/>
    </source>
</evidence>
<dbReference type="Pfam" id="PF07043">
    <property type="entry name" value="DUF1328"/>
    <property type="match status" value="1"/>
</dbReference>
<dbReference type="InterPro" id="IPR009760">
    <property type="entry name" value="DUF1328"/>
</dbReference>
<organism evidence="6 7">
    <name type="scientific">Eiseniibacteriota bacterium</name>
    <dbReference type="NCBI Taxonomy" id="2212470"/>
    <lineage>
        <taxon>Bacteria</taxon>
        <taxon>Candidatus Eiseniibacteriota</taxon>
    </lineage>
</organism>
<reference evidence="6 7" key="1">
    <citation type="submission" date="2020-03" db="EMBL/GenBank/DDBJ databases">
        <title>Metabolic flexibility allows generalist bacteria to become dominant in a frequently disturbed ecosystem.</title>
        <authorList>
            <person name="Chen Y.-J."/>
            <person name="Leung P.M."/>
            <person name="Bay S.K."/>
            <person name="Hugenholtz P."/>
            <person name="Kessler A.J."/>
            <person name="Shelley G."/>
            <person name="Waite D.W."/>
            <person name="Cook P.L."/>
            <person name="Greening C."/>
        </authorList>
    </citation>
    <scope>NUCLEOTIDE SEQUENCE [LARGE SCALE GENOMIC DNA]</scope>
    <source>
        <strain evidence="6">SS_bin_28</strain>
    </source>
</reference>
<feature type="transmembrane region" description="Helical" evidence="5">
    <location>
        <begin position="6"/>
        <end position="26"/>
    </location>
</feature>
<keyword evidence="3 5" id="KW-1133">Transmembrane helix</keyword>
<protein>
    <submittedName>
        <fullName evidence="6">DUF1328 domain-containing protein</fullName>
    </submittedName>
</protein>
<evidence type="ECO:0000256" key="2">
    <source>
        <dbReference type="ARBA" id="ARBA00022692"/>
    </source>
</evidence>
<dbReference type="NCBIfam" id="NF010229">
    <property type="entry name" value="PRK13682.1-4"/>
    <property type="match status" value="1"/>
</dbReference>
<dbReference type="Proteomes" id="UP000547674">
    <property type="component" value="Unassembled WGS sequence"/>
</dbReference>
<evidence type="ECO:0000256" key="5">
    <source>
        <dbReference type="SAM" id="Phobius"/>
    </source>
</evidence>
<dbReference type="AlphaFoldDB" id="A0A7Y2H1D9"/>
<gene>
    <name evidence="6" type="ORF">HKN21_03860</name>
</gene>
<keyword evidence="2 5" id="KW-0812">Transmembrane</keyword>
<evidence type="ECO:0000256" key="3">
    <source>
        <dbReference type="ARBA" id="ARBA00022989"/>
    </source>
</evidence>
<name>A0A7Y2H1D9_UNCEI</name>
<proteinExistence type="inferred from homology"/>
<dbReference type="HAMAP" id="MF_01361">
    <property type="entry name" value="UPF0391"/>
    <property type="match status" value="1"/>
</dbReference>
<comment type="caution">
    <text evidence="6">The sequence shown here is derived from an EMBL/GenBank/DDBJ whole genome shotgun (WGS) entry which is preliminary data.</text>
</comment>
<dbReference type="EMBL" id="JABDJR010000145">
    <property type="protein sequence ID" value="NNF05871.1"/>
    <property type="molecule type" value="Genomic_DNA"/>
</dbReference>
<feature type="transmembrane region" description="Helical" evidence="5">
    <location>
        <begin position="33"/>
        <end position="51"/>
    </location>
</feature>
<keyword evidence="4 5" id="KW-0472">Membrane</keyword>
<sequence length="58" mass="6024">MLGYALLFFILALVFGALGFWGLAGLAGTVAKILFVVFLVLLVVSGLSKAIRGQAPTV</sequence>
<keyword evidence="1" id="KW-1003">Cell membrane</keyword>
<dbReference type="GO" id="GO:0005886">
    <property type="term" value="C:plasma membrane"/>
    <property type="evidence" value="ECO:0007669"/>
    <property type="project" value="InterPro"/>
</dbReference>
<accession>A0A7Y2H1D9</accession>
<dbReference type="PIRSF" id="PIRSF036466">
    <property type="entry name" value="UCP036466"/>
    <property type="match status" value="1"/>
</dbReference>
<evidence type="ECO:0000256" key="4">
    <source>
        <dbReference type="ARBA" id="ARBA00023136"/>
    </source>
</evidence>